<accession>A0AAQ4CMV9</accession>
<dbReference type="PANTHER" id="PTHR43413:SF1">
    <property type="entry name" value="SIROHEME DECARBOXYLASE NIRL SUBUNIT"/>
    <property type="match status" value="1"/>
</dbReference>
<evidence type="ECO:0000259" key="6">
    <source>
        <dbReference type="Pfam" id="PF17805"/>
    </source>
</evidence>
<feature type="domain" description="Siroheme decarboxylase NirL-like HTH" evidence="7">
    <location>
        <begin position="10"/>
        <end position="55"/>
    </location>
</feature>
<dbReference type="InterPro" id="IPR053953">
    <property type="entry name" value="NirdL-like_HTH"/>
</dbReference>
<dbReference type="Gene3D" id="1.10.10.10">
    <property type="entry name" value="Winged helix-like DNA-binding domain superfamily/Winged helix DNA-binding domain"/>
    <property type="match status" value="1"/>
</dbReference>
<dbReference type="EMBL" id="AP025226">
    <property type="protein sequence ID" value="BDB97140.1"/>
    <property type="molecule type" value="Genomic_DNA"/>
</dbReference>
<dbReference type="InterPro" id="IPR050684">
    <property type="entry name" value="HTH-Siroheme_Decarb"/>
</dbReference>
<proteinExistence type="inferred from homology"/>
<dbReference type="GO" id="GO:0016829">
    <property type="term" value="F:lyase activity"/>
    <property type="evidence" value="ECO:0007669"/>
    <property type="project" value="UniProtKB-KW"/>
</dbReference>
<organism evidence="8 9">
    <name type="scientific">Saccharolobus caldissimus</name>
    <dbReference type="NCBI Taxonomy" id="1702097"/>
    <lineage>
        <taxon>Archaea</taxon>
        <taxon>Thermoproteota</taxon>
        <taxon>Thermoprotei</taxon>
        <taxon>Sulfolobales</taxon>
        <taxon>Sulfolobaceae</taxon>
        <taxon>Saccharolobus</taxon>
    </lineage>
</organism>
<comment type="similarity">
    <text evidence="3">Belongs to the Ahb/Nir family.</text>
</comment>
<dbReference type="SUPFAM" id="SSF46785">
    <property type="entry name" value="Winged helix' DNA-binding domain"/>
    <property type="match status" value="2"/>
</dbReference>
<evidence type="ECO:0000259" key="7">
    <source>
        <dbReference type="Pfam" id="PF22451"/>
    </source>
</evidence>
<keyword evidence="9" id="KW-1185">Reference proteome</keyword>
<evidence type="ECO:0000256" key="5">
    <source>
        <dbReference type="ARBA" id="ARBA00048470"/>
    </source>
</evidence>
<keyword evidence="1" id="KW-0456">Lyase</keyword>
<evidence type="ECO:0000256" key="4">
    <source>
        <dbReference type="ARBA" id="ARBA00023471"/>
    </source>
</evidence>
<comment type="catalytic activity">
    <reaction evidence="5">
        <text>siroheme + 2 H(+) = 12,18-didecarboxysiroheme + 2 CO2</text>
        <dbReference type="Rhea" id="RHEA:19093"/>
        <dbReference type="ChEBI" id="CHEBI:15378"/>
        <dbReference type="ChEBI" id="CHEBI:16526"/>
        <dbReference type="ChEBI" id="CHEBI:60052"/>
        <dbReference type="ChEBI" id="CHEBI:140497"/>
        <dbReference type="EC" id="4.1.1.111"/>
    </reaction>
</comment>
<evidence type="ECO:0000313" key="8">
    <source>
        <dbReference type="EMBL" id="BDB97140.1"/>
    </source>
</evidence>
<sequence length="326" mass="37723">MNEVKITDIDKEILMKLQYEFPFDPQPFKIISEQLSMEEFELIDRIKKLMENNVIKRIGMYVSFKAKGMDGALIAAKIPLDNLEKFRKIALSIKELTHNYVRDHPRYNVWFVLKAENRDKLNENVKNLLEQVNCNEYVILYSKKTLKLSVKYDVIRGVSWSDSNVKLTEKIPTANELGVNKDLLKELSFPLKITSRPFKDIADKYGMKEEELVNLIKELYDKNVIKDYGATLNGEKLGITENGMVLLDTDNAESACEKVALNIRETTHVVLRESNDESWKYLCYSMIHASDKKIIRNVAKEIAKETNARSYMILFSIENLKPGIVI</sequence>
<feature type="domain" description="Siroheme decarboxylase AsnC-like ligand binding" evidence="6">
    <location>
        <begin position="236"/>
        <end position="321"/>
    </location>
</feature>
<feature type="domain" description="Siroheme decarboxylase NirL-like HTH" evidence="7">
    <location>
        <begin position="181"/>
        <end position="225"/>
    </location>
</feature>
<dbReference type="EC" id="4.1.1.111" evidence="4"/>
<reference evidence="8 9" key="1">
    <citation type="journal article" date="2022" name="Microbiol. Resour. Announc.">
        <title>Complete Genome Sequence of the Hyperthermophilic and Acidophilic Archaeon Saccharolobus caldissimus Strain HS-3T.</title>
        <authorList>
            <person name="Sakai H.D."/>
            <person name="Kurosawa N."/>
        </authorList>
    </citation>
    <scope>NUCLEOTIDE SEQUENCE [LARGE SCALE GENOMIC DNA]</scope>
    <source>
        <strain evidence="8 9">JCM32116</strain>
    </source>
</reference>
<dbReference type="Gene3D" id="3.30.70.3460">
    <property type="match status" value="2"/>
</dbReference>
<dbReference type="Pfam" id="PF17805">
    <property type="entry name" value="AsnC_trans_reg2"/>
    <property type="match status" value="2"/>
</dbReference>
<protein>
    <recommendedName>
        <fullName evidence="4">siroheme decarboxylase</fullName>
        <ecNumber evidence="4">4.1.1.111</ecNumber>
    </recommendedName>
</protein>
<evidence type="ECO:0000256" key="1">
    <source>
        <dbReference type="ARBA" id="ARBA00023239"/>
    </source>
</evidence>
<dbReference type="AlphaFoldDB" id="A0AAQ4CMV9"/>
<dbReference type="InterPro" id="IPR040523">
    <property type="entry name" value="AsnC_trans_reg2"/>
</dbReference>
<evidence type="ECO:0000256" key="3">
    <source>
        <dbReference type="ARBA" id="ARBA00023457"/>
    </source>
</evidence>
<dbReference type="InterPro" id="IPR036388">
    <property type="entry name" value="WH-like_DNA-bd_sf"/>
</dbReference>
<evidence type="ECO:0000313" key="9">
    <source>
        <dbReference type="Proteomes" id="UP001319921"/>
    </source>
</evidence>
<gene>
    <name evidence="8" type="ORF">SACC_01570</name>
</gene>
<dbReference type="KEGG" id="scas:SACC_01570"/>
<dbReference type="PANTHER" id="PTHR43413">
    <property type="entry name" value="TRANSCRIPTIONAL REGULATOR, ASNC FAMILY"/>
    <property type="match status" value="1"/>
</dbReference>
<evidence type="ECO:0000256" key="2">
    <source>
        <dbReference type="ARBA" id="ARBA00023444"/>
    </source>
</evidence>
<dbReference type="RefSeq" id="WP_229571167.1">
    <property type="nucleotide sequence ID" value="NZ_AP025226.1"/>
</dbReference>
<dbReference type="GeneID" id="68864876"/>
<name>A0AAQ4CMV9_9CREN</name>
<dbReference type="Pfam" id="PF22451">
    <property type="entry name" value="NirdL-like_HTH"/>
    <property type="match status" value="2"/>
</dbReference>
<feature type="domain" description="Siroheme decarboxylase AsnC-like ligand binding" evidence="6">
    <location>
        <begin position="68"/>
        <end position="147"/>
    </location>
</feature>
<dbReference type="Proteomes" id="UP001319921">
    <property type="component" value="Chromosome"/>
</dbReference>
<dbReference type="InterPro" id="IPR036390">
    <property type="entry name" value="WH_DNA-bd_sf"/>
</dbReference>
<comment type="pathway">
    <text evidence="2">Porphyrin-containing compound metabolism.</text>
</comment>